<feature type="compositionally biased region" description="Polar residues" evidence="10">
    <location>
        <begin position="289"/>
        <end position="301"/>
    </location>
</feature>
<keyword evidence="11" id="KW-1185">Reference proteome</keyword>
<dbReference type="Pfam" id="PF14580">
    <property type="entry name" value="LRR_9"/>
    <property type="match status" value="1"/>
</dbReference>
<comment type="function">
    <text evidence="1">Cilium-specific protein required for cilia structures.</text>
</comment>
<dbReference type="Gene3D" id="3.80.10.10">
    <property type="entry name" value="Ribonuclease Inhibitor"/>
    <property type="match status" value="2"/>
</dbReference>
<keyword evidence="7" id="KW-0966">Cell projection</keyword>
<dbReference type="InParanoid" id="A0A6J2YR13"/>
<dbReference type="KEGG" id="soy:115889390"/>
<dbReference type="InterPro" id="IPR032675">
    <property type="entry name" value="LRR_dom_sf"/>
</dbReference>
<evidence type="ECO:0000256" key="4">
    <source>
        <dbReference type="ARBA" id="ARBA00022614"/>
    </source>
</evidence>
<gene>
    <name evidence="12" type="primary">LOC115889390</name>
</gene>
<dbReference type="GO" id="GO:0070840">
    <property type="term" value="F:dynein complex binding"/>
    <property type="evidence" value="ECO:0007669"/>
    <property type="project" value="TreeGrafter"/>
</dbReference>
<dbReference type="InterPro" id="IPR050576">
    <property type="entry name" value="Cilia_flagella_integrity"/>
</dbReference>
<organism evidence="11 12">
    <name type="scientific">Sitophilus oryzae</name>
    <name type="common">Rice weevil</name>
    <name type="synonym">Curculio oryzae</name>
    <dbReference type="NCBI Taxonomy" id="7048"/>
    <lineage>
        <taxon>Eukaryota</taxon>
        <taxon>Metazoa</taxon>
        <taxon>Ecdysozoa</taxon>
        <taxon>Arthropoda</taxon>
        <taxon>Hexapoda</taxon>
        <taxon>Insecta</taxon>
        <taxon>Pterygota</taxon>
        <taxon>Neoptera</taxon>
        <taxon>Endopterygota</taxon>
        <taxon>Coleoptera</taxon>
        <taxon>Polyphaga</taxon>
        <taxon>Cucujiformia</taxon>
        <taxon>Curculionidae</taxon>
        <taxon>Dryophthorinae</taxon>
        <taxon>Sitophilus</taxon>
    </lineage>
</organism>
<keyword evidence="4" id="KW-0433">Leucine-rich repeat</keyword>
<dbReference type="GO" id="GO:0035082">
    <property type="term" value="P:axoneme assembly"/>
    <property type="evidence" value="ECO:0007669"/>
    <property type="project" value="TreeGrafter"/>
</dbReference>
<keyword evidence="6" id="KW-0969">Cilium</keyword>
<sequence>MSLIVENVPTNSETAQSNDVNEKYSILDKLYKGPRMTKEYIKKHCKEQKLYQTPHLNDVLYLHFKGFSYIENLEEYTGLKCLWLENNGIRQISGLENQKELRSLFLHYNLIKKIENLENCSILDTLNISNNQVKKIENLDCIKSLHTLNMANNYVEIVEDFEHLEKLLELSVLDLSNNHVDEPLIVQTLGKMPGLRVLNLMGNPVIRKIPAYRKTIILACKDLQYLDDRPIFPRERACAEAWERGGIEEEHAERQRWIDKERQRIMDSVNALISMRDRYRAQRQREENAQNPDSGFCTSAVDSESDAESLFQHNLSSINLTTQNDSASVLAETNYSRTDTEAELSSDEEREESNYNYGHETSRSSENDSNSNSDNNSDDFMRDRQPNEDYSQYRSRIFDYSRKSSPKPRKSLVVEIDQPSTSQHTFDEQNDNKDNAKDIIKRQNEESFQMVISDICKAVGYQNNTKSENNFTDSTNKTNIKNAGNDNTSENIVDDTLASSRSNDSFIIEVSKPSSSQPSLAEYQKQTHSNDYMNDTSQINKPLIVEIDECSISQPLSAEEGYDITNKEDEEVVQTVIDNICKAIECSNETELKQTKNTIPISINDTIEMVDDSHESHDIIYSKDNIDTEILDGNDDKFSKELYIRLEKLDESKTNPMINSKCEICLPKQCNCNIISEDDIKKNIEKEIGSKQLCIKLEKFDEGVTQNNCDKCCCVVQEENNDTVIQDICTNDDIMNHNESESSLELSDALDPQSSADDIDIEHLIYFRKKCDDCQVDKCHCHFCEGGNEENEEDIEIMERKPKSVYTCRKSDVTHENQTSNSITDEINEPDQQTLSQNEKQLPLNSSFVHDIDRSDLNIFEIPDEIGEGDFTVQVKTKEELQTSLYGEISKKQDDLHEDRSYRELLTWKINVPRENRIILEPIDRKKRQEEENAFKDELCELLLLSSKEEKPEFEIKPPKNIAEENDKIIYARNTTESICSRSACKETETKIDEDQDNSSIIHKVLKMSKNYPVFNQRDGEIIMDEEGISEDSGNNARIVCNTISEVREEIKAFNKSFDEFTKKSKLAREKIMEDYTDALRKEEKILKKFMAIEEESQAKRRELPRMKRPREKVEITDEYLKKHFNDMGMFMPEDLEEKPFLLTPYLFTKSPVTADTTEEICDDNESIQELKKQLEIIKEMVEKEEEEEKKIKLEEIELNEIGVTNVENESDEKKIIKREITCSLEMQLAQNKK</sequence>
<dbReference type="GeneID" id="115889390"/>
<evidence type="ECO:0000313" key="12">
    <source>
        <dbReference type="RefSeq" id="XP_030765225.1"/>
    </source>
</evidence>
<evidence type="ECO:0000256" key="10">
    <source>
        <dbReference type="SAM" id="MobiDB-lite"/>
    </source>
</evidence>
<dbReference type="FunFam" id="3.80.10.10:FF:000166">
    <property type="entry name" value="Dynein assembly factor 1, axonemal"/>
    <property type="match status" value="1"/>
</dbReference>
<feature type="region of interest" description="Disordered" evidence="10">
    <location>
        <begin position="811"/>
        <end position="836"/>
    </location>
</feature>
<dbReference type="CTD" id="318856"/>
<feature type="coiled-coil region" evidence="9">
    <location>
        <begin position="1165"/>
        <end position="1198"/>
    </location>
</feature>
<feature type="compositionally biased region" description="Polar residues" evidence="10">
    <location>
        <begin position="816"/>
        <end position="836"/>
    </location>
</feature>
<reference evidence="12" key="1">
    <citation type="submission" date="2025-08" db="UniProtKB">
        <authorList>
            <consortium name="RefSeq"/>
        </authorList>
    </citation>
    <scope>IDENTIFICATION</scope>
    <source>
        <tissue evidence="12">Gonads</tissue>
    </source>
</reference>
<dbReference type="SMART" id="SM00365">
    <property type="entry name" value="LRR_SD22"/>
    <property type="match status" value="3"/>
</dbReference>
<feature type="region of interest" description="Disordered" evidence="10">
    <location>
        <begin position="333"/>
        <end position="434"/>
    </location>
</feature>
<evidence type="ECO:0000256" key="2">
    <source>
        <dbReference type="ARBA" id="ARBA00004138"/>
    </source>
</evidence>
<dbReference type="PANTHER" id="PTHR45973:SF9">
    <property type="entry name" value="LEUCINE-RICH REPEAT-CONTAINING PROTEIN 46"/>
    <property type="match status" value="1"/>
</dbReference>
<evidence type="ECO:0000256" key="3">
    <source>
        <dbReference type="ARBA" id="ARBA00006453"/>
    </source>
</evidence>
<evidence type="ECO:0000256" key="8">
    <source>
        <dbReference type="ARBA" id="ARBA00024433"/>
    </source>
</evidence>
<dbReference type="SUPFAM" id="SSF52075">
    <property type="entry name" value="Outer arm dynein light chain 1"/>
    <property type="match status" value="1"/>
</dbReference>
<dbReference type="AlphaFoldDB" id="A0A6J2YR13"/>
<comment type="subcellular location">
    <subcellularLocation>
        <location evidence="2">Cell projection</location>
        <location evidence="2">Cilium</location>
    </subcellularLocation>
</comment>
<evidence type="ECO:0000256" key="5">
    <source>
        <dbReference type="ARBA" id="ARBA00022737"/>
    </source>
</evidence>
<feature type="region of interest" description="Disordered" evidence="10">
    <location>
        <begin position="466"/>
        <end position="492"/>
    </location>
</feature>
<keyword evidence="5" id="KW-0677">Repeat</keyword>
<dbReference type="Proteomes" id="UP000504635">
    <property type="component" value="Unplaced"/>
</dbReference>
<evidence type="ECO:0000256" key="7">
    <source>
        <dbReference type="ARBA" id="ARBA00023273"/>
    </source>
</evidence>
<feature type="compositionally biased region" description="Basic and acidic residues" evidence="10">
    <location>
        <begin position="425"/>
        <end position="434"/>
    </location>
</feature>
<evidence type="ECO:0000313" key="11">
    <source>
        <dbReference type="Proteomes" id="UP000504635"/>
    </source>
</evidence>
<protein>
    <recommendedName>
        <fullName evidence="8">Dynein axonemal assembly factor 1 homolog</fullName>
    </recommendedName>
</protein>
<dbReference type="InterPro" id="IPR001611">
    <property type="entry name" value="Leu-rich_rpt"/>
</dbReference>
<proteinExistence type="inferred from homology"/>
<name>A0A6J2YR13_SITOR</name>
<dbReference type="PANTHER" id="PTHR45973">
    <property type="entry name" value="PROTEIN PHOSPHATASE 1 REGULATORY SUBUNIT SDS22-RELATED"/>
    <property type="match status" value="1"/>
</dbReference>
<keyword evidence="9" id="KW-0175">Coiled coil</keyword>
<evidence type="ECO:0000256" key="9">
    <source>
        <dbReference type="SAM" id="Coils"/>
    </source>
</evidence>
<dbReference type="PROSITE" id="PS51450">
    <property type="entry name" value="LRR"/>
    <property type="match status" value="3"/>
</dbReference>
<comment type="similarity">
    <text evidence="3">Belongs to the DNAAF1 family.</text>
</comment>
<dbReference type="GO" id="GO:0005930">
    <property type="term" value="C:axoneme"/>
    <property type="evidence" value="ECO:0007669"/>
    <property type="project" value="TreeGrafter"/>
</dbReference>
<feature type="region of interest" description="Disordered" evidence="10">
    <location>
        <begin position="280"/>
        <end position="301"/>
    </location>
</feature>
<accession>A0A6J2YR13</accession>
<evidence type="ECO:0000256" key="1">
    <source>
        <dbReference type="ARBA" id="ARBA00003843"/>
    </source>
</evidence>
<feature type="compositionally biased region" description="Acidic residues" evidence="10">
    <location>
        <begin position="341"/>
        <end position="351"/>
    </location>
</feature>
<dbReference type="RefSeq" id="XP_030765225.1">
    <property type="nucleotide sequence ID" value="XM_030909365.1"/>
</dbReference>
<evidence type="ECO:0000256" key="6">
    <source>
        <dbReference type="ARBA" id="ARBA00023069"/>
    </source>
</evidence>
<dbReference type="OrthoDB" id="1904536at2759"/>